<organism evidence="2 4">
    <name type="scientific">Bosea thiooxidans</name>
    <dbReference type="NCBI Taxonomy" id="53254"/>
    <lineage>
        <taxon>Bacteria</taxon>
        <taxon>Pseudomonadati</taxon>
        <taxon>Pseudomonadota</taxon>
        <taxon>Alphaproteobacteria</taxon>
        <taxon>Hyphomicrobiales</taxon>
        <taxon>Boseaceae</taxon>
        <taxon>Bosea</taxon>
    </lineage>
</organism>
<dbReference type="Proteomes" id="UP000190130">
    <property type="component" value="Unassembled WGS sequence"/>
</dbReference>
<name>A0A0Q3I976_9HYPH</name>
<proteinExistence type="predicted"/>
<reference evidence="3 5" key="2">
    <citation type="submission" date="2017-02" db="EMBL/GenBank/DDBJ databases">
        <authorList>
            <person name="Peterson S.W."/>
        </authorList>
    </citation>
    <scope>NUCLEOTIDE SEQUENCE [LARGE SCALE GENOMIC DNA]</scope>
    <source>
        <strain evidence="3 5">DSM 9653</strain>
    </source>
</reference>
<evidence type="ECO:0000313" key="2">
    <source>
        <dbReference type="EMBL" id="KQK31560.1"/>
    </source>
</evidence>
<reference evidence="2 4" key="1">
    <citation type="submission" date="2015-10" db="EMBL/GenBank/DDBJ databases">
        <title>Draft genome of Bosea thiooxidans.</title>
        <authorList>
            <person name="Wang X."/>
        </authorList>
    </citation>
    <scope>NUCLEOTIDE SEQUENCE [LARGE SCALE GENOMIC DNA]</scope>
    <source>
        <strain evidence="2 4">CGMCC 9174</strain>
    </source>
</reference>
<accession>A0A0Q3I976</accession>
<evidence type="ECO:0000313" key="4">
    <source>
        <dbReference type="Proteomes" id="UP000051562"/>
    </source>
</evidence>
<protein>
    <submittedName>
        <fullName evidence="3">Predicted chitinase</fullName>
    </submittedName>
</protein>
<dbReference type="GO" id="GO:0016998">
    <property type="term" value="P:cell wall macromolecule catabolic process"/>
    <property type="evidence" value="ECO:0007669"/>
    <property type="project" value="InterPro"/>
</dbReference>
<dbReference type="RefSeq" id="WP_055727326.1">
    <property type="nucleotide sequence ID" value="NZ_FUYX01000005.1"/>
</dbReference>
<dbReference type="Pfam" id="PF00182">
    <property type="entry name" value="Glyco_hydro_19"/>
    <property type="match status" value="1"/>
</dbReference>
<dbReference type="InterPro" id="IPR023346">
    <property type="entry name" value="Lysozyme-like_dom_sf"/>
</dbReference>
<dbReference type="PANTHER" id="PTHR34408">
    <property type="entry name" value="FAMILY PROTEIN, PUTATIVE-RELATED"/>
    <property type="match status" value="1"/>
</dbReference>
<dbReference type="Proteomes" id="UP000051562">
    <property type="component" value="Unassembled WGS sequence"/>
</dbReference>
<evidence type="ECO:0000259" key="1">
    <source>
        <dbReference type="Pfam" id="PF00182"/>
    </source>
</evidence>
<evidence type="ECO:0000313" key="5">
    <source>
        <dbReference type="Proteomes" id="UP000190130"/>
    </source>
</evidence>
<dbReference type="EMBL" id="FUYX01000005">
    <property type="protein sequence ID" value="SKB77982.1"/>
    <property type="molecule type" value="Genomic_DNA"/>
</dbReference>
<dbReference type="EMBL" id="LMAR01000023">
    <property type="protein sequence ID" value="KQK31560.1"/>
    <property type="molecule type" value="Genomic_DNA"/>
</dbReference>
<dbReference type="STRING" id="53254.SAMN05660750_02292"/>
<dbReference type="GO" id="GO:0006032">
    <property type="term" value="P:chitin catabolic process"/>
    <property type="evidence" value="ECO:0007669"/>
    <property type="project" value="InterPro"/>
</dbReference>
<gene>
    <name evidence="2" type="ORF">ARD30_03940</name>
    <name evidence="3" type="ORF">SAMN05660750_02292</name>
</gene>
<dbReference type="AlphaFoldDB" id="A0A0Q3I976"/>
<dbReference type="PANTHER" id="PTHR34408:SF1">
    <property type="entry name" value="GLYCOSYL HYDROLASE FAMILY 19 DOMAIN-CONTAINING PROTEIN HI_1415"/>
    <property type="match status" value="1"/>
</dbReference>
<dbReference type="InterPro" id="IPR052354">
    <property type="entry name" value="Cell_Wall_Dynamics_Protein"/>
</dbReference>
<sequence length="196" mass="21419">MSMRAIGAWIGVGIAVDPALAVTRERLLHLAPSAEPAIVAGIAGSFGRLAHEHAVTTRLRVCHFLAQTAHETDGFRTLAEYGGPAWFARYEGRRDLGNIQPGDGARYHGRGIFQLTGRANYRRFGQILGIDLEAEPDRAREPATSLQIAFAYWSARAINEAADADDIERVTKLVNGGRTGLAARLRYLAKAKAIWR</sequence>
<dbReference type="SUPFAM" id="SSF53955">
    <property type="entry name" value="Lysozyme-like"/>
    <property type="match status" value="1"/>
</dbReference>
<evidence type="ECO:0000313" key="3">
    <source>
        <dbReference type="EMBL" id="SKB77982.1"/>
    </source>
</evidence>
<feature type="domain" description="Glycoside hydrolase family 19 catalytic" evidence="1">
    <location>
        <begin position="45"/>
        <end position="157"/>
    </location>
</feature>
<dbReference type="GO" id="GO:0004568">
    <property type="term" value="F:chitinase activity"/>
    <property type="evidence" value="ECO:0007669"/>
    <property type="project" value="InterPro"/>
</dbReference>
<dbReference type="Gene3D" id="1.10.530.10">
    <property type="match status" value="1"/>
</dbReference>
<dbReference type="InterPro" id="IPR000726">
    <property type="entry name" value="Glyco_hydro_19_cat"/>
</dbReference>
<keyword evidence="4" id="KW-1185">Reference proteome</keyword>